<proteinExistence type="predicted"/>
<dbReference type="Proteomes" id="UP000046392">
    <property type="component" value="Unplaced"/>
</dbReference>
<evidence type="ECO:0000313" key="3">
    <source>
        <dbReference type="WBParaSite" id="SPAL_0001113800.1"/>
    </source>
</evidence>
<accession>A0A0N5BZE7</accession>
<name>A0A0N5BZE7_STREA</name>
<sequence length="288" mass="32176">MTGAEVQSNFEICSLCVMYCLLDLLRSSSSRTSSESSEDSSVGAGSRSVSESTSSSEVIVLSSDSDESLTPVAPRVANEVVVAKPGPSKASSYRRRRFDPTVGTIKPWLFRIMRDVHRPIIVWMTAMNWNDVGTTESDKTRLWYSYEFGGCCPKKAQINPTSAVMTTVIEIPEFPVRNLGDHVLLDQERVISDFIQVLNAITLTIEAQLLLIRLGEIPKHPVVSHMTMSLDSFKLLDKYRNSFSITTYRTLADEERAYIKYVGYGIATLVNNVVTIWTKNIGSPFERI</sequence>
<reference evidence="3" key="1">
    <citation type="submission" date="2017-02" db="UniProtKB">
        <authorList>
            <consortium name="WormBaseParasite"/>
        </authorList>
    </citation>
    <scope>IDENTIFICATION</scope>
</reference>
<evidence type="ECO:0000256" key="1">
    <source>
        <dbReference type="SAM" id="MobiDB-lite"/>
    </source>
</evidence>
<feature type="region of interest" description="Disordered" evidence="1">
    <location>
        <begin position="30"/>
        <end position="49"/>
    </location>
</feature>
<keyword evidence="2" id="KW-1185">Reference proteome</keyword>
<organism evidence="2 3">
    <name type="scientific">Strongyloides papillosus</name>
    <name type="common">Intestinal threadworm</name>
    <dbReference type="NCBI Taxonomy" id="174720"/>
    <lineage>
        <taxon>Eukaryota</taxon>
        <taxon>Metazoa</taxon>
        <taxon>Ecdysozoa</taxon>
        <taxon>Nematoda</taxon>
        <taxon>Chromadorea</taxon>
        <taxon>Rhabditida</taxon>
        <taxon>Tylenchina</taxon>
        <taxon>Panagrolaimomorpha</taxon>
        <taxon>Strongyloidoidea</taxon>
        <taxon>Strongyloididae</taxon>
        <taxon>Strongyloides</taxon>
    </lineage>
</organism>
<protein>
    <submittedName>
        <fullName evidence="3">DDE_Tnp_1_7 domain-containing protein</fullName>
    </submittedName>
</protein>
<dbReference type="WBParaSite" id="SPAL_0001113800.1">
    <property type="protein sequence ID" value="SPAL_0001113800.1"/>
    <property type="gene ID" value="SPAL_0001113800"/>
</dbReference>
<dbReference type="AlphaFoldDB" id="A0A0N5BZE7"/>
<evidence type="ECO:0000313" key="2">
    <source>
        <dbReference type="Proteomes" id="UP000046392"/>
    </source>
</evidence>